<gene>
    <name evidence="5" type="ORF">L345_16376</name>
</gene>
<dbReference type="EMBL" id="AZIM01007562">
    <property type="protein sequence ID" value="ETE57905.1"/>
    <property type="molecule type" value="Genomic_DNA"/>
</dbReference>
<protein>
    <recommendedName>
        <fullName evidence="4">C-type lectin domain-containing protein</fullName>
    </recommendedName>
</protein>
<keyword evidence="3" id="KW-0964">Secreted</keyword>
<feature type="non-terminal residue" evidence="5">
    <location>
        <position position="1"/>
    </location>
</feature>
<dbReference type="SUPFAM" id="SSF56436">
    <property type="entry name" value="C-type lectin-like"/>
    <property type="match status" value="1"/>
</dbReference>
<dbReference type="GO" id="GO:0005576">
    <property type="term" value="C:extracellular region"/>
    <property type="evidence" value="ECO:0007669"/>
    <property type="project" value="UniProtKB-SubCell"/>
</dbReference>
<feature type="non-terminal residue" evidence="5">
    <location>
        <position position="147"/>
    </location>
</feature>
<dbReference type="Gene3D" id="3.10.100.10">
    <property type="entry name" value="Mannose-Binding Protein A, subunit A"/>
    <property type="match status" value="1"/>
</dbReference>
<name>V8N718_OPHHA</name>
<accession>V8N718</accession>
<evidence type="ECO:0000256" key="1">
    <source>
        <dbReference type="ARBA" id="ARBA00004613"/>
    </source>
</evidence>
<dbReference type="InterPro" id="IPR001304">
    <property type="entry name" value="C-type_lectin-like"/>
</dbReference>
<sequence>MRIVYRLRTKKITEETIKLPAYIKHADKKLQDHKKNYRKCSLSKNCKVCKRLESFWDESVLHFKRQKDLNYLNTQLSQPSWIGLSSANKGDDWEWSDGSKLTTEYWSRGHSRQPNVYRKGGRGCTLIHPSTDSRNWINANCREPRNW</sequence>
<dbReference type="AlphaFoldDB" id="V8N718"/>
<dbReference type="InterPro" id="IPR016186">
    <property type="entry name" value="C-type_lectin-like/link_sf"/>
</dbReference>
<keyword evidence="6" id="KW-1185">Reference proteome</keyword>
<evidence type="ECO:0000256" key="2">
    <source>
        <dbReference type="ARBA" id="ARBA00006250"/>
    </source>
</evidence>
<dbReference type="OrthoDB" id="2142683at2759"/>
<feature type="domain" description="C-type lectin" evidence="4">
    <location>
        <begin position="49"/>
        <end position="147"/>
    </location>
</feature>
<evidence type="ECO:0000259" key="4">
    <source>
        <dbReference type="PROSITE" id="PS50041"/>
    </source>
</evidence>
<comment type="caution">
    <text evidence="5">The sequence shown here is derived from an EMBL/GenBank/DDBJ whole genome shotgun (WGS) entry which is preliminary data.</text>
</comment>
<proteinExistence type="inferred from homology"/>
<organism evidence="5 6">
    <name type="scientific">Ophiophagus hannah</name>
    <name type="common">King cobra</name>
    <name type="synonym">Naja hannah</name>
    <dbReference type="NCBI Taxonomy" id="8665"/>
    <lineage>
        <taxon>Eukaryota</taxon>
        <taxon>Metazoa</taxon>
        <taxon>Chordata</taxon>
        <taxon>Craniata</taxon>
        <taxon>Vertebrata</taxon>
        <taxon>Euteleostomi</taxon>
        <taxon>Lepidosauria</taxon>
        <taxon>Squamata</taxon>
        <taxon>Bifurcata</taxon>
        <taxon>Unidentata</taxon>
        <taxon>Episquamata</taxon>
        <taxon>Toxicofera</taxon>
        <taxon>Serpentes</taxon>
        <taxon>Colubroidea</taxon>
        <taxon>Elapidae</taxon>
        <taxon>Elapinae</taxon>
        <taxon>Ophiophagus</taxon>
    </lineage>
</organism>
<dbReference type="PROSITE" id="PS50041">
    <property type="entry name" value="C_TYPE_LECTIN_2"/>
    <property type="match status" value="1"/>
</dbReference>
<evidence type="ECO:0000256" key="3">
    <source>
        <dbReference type="ARBA" id="ARBA00022525"/>
    </source>
</evidence>
<dbReference type="Pfam" id="PF00059">
    <property type="entry name" value="Lectin_C"/>
    <property type="match status" value="1"/>
</dbReference>
<comment type="similarity">
    <text evidence="2">Belongs to the true venom lectin family.</text>
</comment>
<evidence type="ECO:0000313" key="5">
    <source>
        <dbReference type="EMBL" id="ETE57905.1"/>
    </source>
</evidence>
<reference evidence="5 6" key="1">
    <citation type="journal article" date="2013" name="Proc. Natl. Acad. Sci. U.S.A.">
        <title>The king cobra genome reveals dynamic gene evolution and adaptation in the snake venom system.</title>
        <authorList>
            <person name="Vonk F.J."/>
            <person name="Casewell N.R."/>
            <person name="Henkel C.V."/>
            <person name="Heimberg A.M."/>
            <person name="Jansen H.J."/>
            <person name="McCleary R.J."/>
            <person name="Kerkkamp H.M."/>
            <person name="Vos R.A."/>
            <person name="Guerreiro I."/>
            <person name="Calvete J.J."/>
            <person name="Wuster W."/>
            <person name="Woods A.E."/>
            <person name="Logan J.M."/>
            <person name="Harrison R.A."/>
            <person name="Castoe T.A."/>
            <person name="de Koning A.P."/>
            <person name="Pollock D.D."/>
            <person name="Yandell M."/>
            <person name="Calderon D."/>
            <person name="Renjifo C."/>
            <person name="Currier R.B."/>
            <person name="Salgado D."/>
            <person name="Pla D."/>
            <person name="Sanz L."/>
            <person name="Hyder A.S."/>
            <person name="Ribeiro J.M."/>
            <person name="Arntzen J.W."/>
            <person name="van den Thillart G.E."/>
            <person name="Boetzer M."/>
            <person name="Pirovano W."/>
            <person name="Dirks R.P."/>
            <person name="Spaink H.P."/>
            <person name="Duboule D."/>
            <person name="McGlinn E."/>
            <person name="Kini R.M."/>
            <person name="Richardson M.K."/>
        </authorList>
    </citation>
    <scope>NUCLEOTIDE SEQUENCE</scope>
    <source>
        <tissue evidence="5">Blood</tissue>
    </source>
</reference>
<comment type="subcellular location">
    <subcellularLocation>
        <location evidence="1">Secreted</location>
    </subcellularLocation>
</comment>
<dbReference type="InterPro" id="IPR016187">
    <property type="entry name" value="CTDL_fold"/>
</dbReference>
<dbReference type="Proteomes" id="UP000018936">
    <property type="component" value="Unassembled WGS sequence"/>
</dbReference>
<evidence type="ECO:0000313" key="6">
    <source>
        <dbReference type="Proteomes" id="UP000018936"/>
    </source>
</evidence>